<dbReference type="InterPro" id="IPR022345">
    <property type="entry name" value="Phage_69_Orf23_MTP"/>
</dbReference>
<dbReference type="Proteomes" id="UP001377804">
    <property type="component" value="Unassembled WGS sequence"/>
</dbReference>
<dbReference type="RefSeq" id="WP_339970286.1">
    <property type="nucleotide sequence ID" value="NZ_JAWMWG010000003.1"/>
</dbReference>
<reference evidence="2 3" key="1">
    <citation type="submission" date="2023-10" db="EMBL/GenBank/DDBJ databases">
        <title>Holzapfeliella saturejae sp. nov. isolated from Satureja montana flowers.</title>
        <authorList>
            <person name="Alcantara C."/>
            <person name="Zuniga M."/>
            <person name="Landete J.M."/>
            <person name="Monedero V."/>
        </authorList>
    </citation>
    <scope>NUCLEOTIDE SEQUENCE [LARGE SCALE GENOMIC DNA]</scope>
    <source>
        <strain evidence="2 3">He02</strain>
    </source>
</reference>
<dbReference type="EMBL" id="JAWMWG010000003">
    <property type="protein sequence ID" value="MEJ6348783.1"/>
    <property type="molecule type" value="Genomic_DNA"/>
</dbReference>
<dbReference type="NCBIfam" id="TIGR02126">
    <property type="entry name" value="phgtail_TP901_1"/>
    <property type="match status" value="1"/>
</dbReference>
<accession>A0ABU8SIN1</accession>
<evidence type="ECO:0000256" key="1">
    <source>
        <dbReference type="SAM" id="MobiDB-lite"/>
    </source>
</evidence>
<gene>
    <name evidence="2" type="ORF">R4Y45_06075</name>
</gene>
<comment type="caution">
    <text evidence="2">The sequence shown here is derived from an EMBL/GenBank/DDBJ whole genome shotgun (WGS) entry which is preliminary data.</text>
</comment>
<sequence length="182" mass="20346">MAQTISGYDVVAFIKKADAPKGTVAKLVPYQTSDTFNLKRDSDTTKTKTGNQSKKGTLETEFSLEMLNNDSQQAKEFRDSVVNDEILDVWRVYRKVKNDKGNFKAYYFQVKVTEDNESNPVDDDSTRSLSFSVITDPLEGYLPLPDEAKEAMNFVFKGLDDTKLDPETGETITNTTTQGAGK</sequence>
<evidence type="ECO:0000313" key="2">
    <source>
        <dbReference type="EMBL" id="MEJ6348783.1"/>
    </source>
</evidence>
<keyword evidence="3" id="KW-1185">Reference proteome</keyword>
<dbReference type="Pfam" id="PF06199">
    <property type="entry name" value="Phage_tail_2"/>
    <property type="match status" value="1"/>
</dbReference>
<name>A0ABU8SIN1_9LACO</name>
<protein>
    <submittedName>
        <fullName evidence="2">Phage major tail protein, TP901-1 family</fullName>
    </submittedName>
</protein>
<proteinExistence type="predicted"/>
<feature type="compositionally biased region" description="Low complexity" evidence="1">
    <location>
        <begin position="169"/>
        <end position="182"/>
    </location>
</feature>
<evidence type="ECO:0000313" key="3">
    <source>
        <dbReference type="Proteomes" id="UP001377804"/>
    </source>
</evidence>
<dbReference type="PRINTS" id="PR01997">
    <property type="entry name" value="MTP2FAMILY"/>
</dbReference>
<dbReference type="InterPro" id="IPR011855">
    <property type="entry name" value="Phgtail_TP901_1"/>
</dbReference>
<feature type="region of interest" description="Disordered" evidence="1">
    <location>
        <begin position="163"/>
        <end position="182"/>
    </location>
</feature>
<organism evidence="2 3">
    <name type="scientific">Holzapfeliella saturejae</name>
    <dbReference type="NCBI Taxonomy" id="3082953"/>
    <lineage>
        <taxon>Bacteria</taxon>
        <taxon>Bacillati</taxon>
        <taxon>Bacillota</taxon>
        <taxon>Bacilli</taxon>
        <taxon>Lactobacillales</taxon>
        <taxon>Lactobacillaceae</taxon>
        <taxon>Holzapfeliella</taxon>
    </lineage>
</organism>